<keyword evidence="2" id="KW-1185">Reference proteome</keyword>
<proteinExistence type="predicted"/>
<name>A0A328TJS8_9GAMM</name>
<accession>A0A328TJS8</accession>
<comment type="caution">
    <text evidence="1">The sequence shown here is derived from an EMBL/GenBank/DDBJ whole genome shotgun (WGS) entry which is preliminary data.</text>
</comment>
<reference evidence="1" key="1">
    <citation type="submission" date="2018-04" db="EMBL/GenBank/DDBJ databases">
        <title>Genomes of the Obligate Erwinia dacicola and Facultative Enterobacter sp. OLF Endosymbionts of the Olive Fruit fly, Bactrocera oleae.</title>
        <authorList>
            <person name="Estes A.M."/>
            <person name="Hearn D.J."/>
            <person name="Agarwal S."/>
            <person name="Pierson E.A."/>
            <person name="Dunning-Hotopp J.C."/>
        </authorList>
    </citation>
    <scope>NUCLEOTIDE SEQUENCE [LARGE SCALE GENOMIC DNA]</scope>
    <source>
        <strain evidence="1">Oroville</strain>
    </source>
</reference>
<dbReference type="Proteomes" id="UP000244334">
    <property type="component" value="Unassembled WGS sequence"/>
</dbReference>
<evidence type="ECO:0000313" key="1">
    <source>
        <dbReference type="EMBL" id="RAP69562.1"/>
    </source>
</evidence>
<dbReference type="AlphaFoldDB" id="A0A328TJS8"/>
<gene>
    <name evidence="1" type="ORF">ACZ87_03652</name>
</gene>
<feature type="non-terminal residue" evidence="1">
    <location>
        <position position="32"/>
    </location>
</feature>
<organism evidence="1 2">
    <name type="scientific">Candidatus Erwinia dacicola</name>
    <dbReference type="NCBI Taxonomy" id="252393"/>
    <lineage>
        <taxon>Bacteria</taxon>
        <taxon>Pseudomonadati</taxon>
        <taxon>Pseudomonadota</taxon>
        <taxon>Gammaproteobacteria</taxon>
        <taxon>Enterobacterales</taxon>
        <taxon>Erwiniaceae</taxon>
        <taxon>Erwinia</taxon>
    </lineage>
</organism>
<dbReference type="EMBL" id="LJAM02000701">
    <property type="protein sequence ID" value="RAP69562.1"/>
    <property type="molecule type" value="Genomic_DNA"/>
</dbReference>
<sequence>MGIEHRSDKAELKRHPGHFEIDTIFGKDRKSF</sequence>
<evidence type="ECO:0000313" key="2">
    <source>
        <dbReference type="Proteomes" id="UP000244334"/>
    </source>
</evidence>
<protein>
    <submittedName>
        <fullName evidence="1">Uncharacterized protein</fullName>
    </submittedName>
</protein>